<dbReference type="InterPro" id="IPR013320">
    <property type="entry name" value="ConA-like_dom_sf"/>
</dbReference>
<feature type="domain" description="GH16" evidence="2">
    <location>
        <begin position="55"/>
        <end position="325"/>
    </location>
</feature>
<gene>
    <name evidence="3" type="ORF">PNOK_0316200</name>
</gene>
<evidence type="ECO:0000313" key="3">
    <source>
        <dbReference type="EMBL" id="PAV20535.1"/>
    </source>
</evidence>
<dbReference type="PROSITE" id="PS51762">
    <property type="entry name" value="GH16_2"/>
    <property type="match status" value="1"/>
</dbReference>
<dbReference type="Gene3D" id="2.60.120.200">
    <property type="match status" value="1"/>
</dbReference>
<dbReference type="PANTHER" id="PTHR10963">
    <property type="entry name" value="GLYCOSYL HYDROLASE-RELATED"/>
    <property type="match status" value="1"/>
</dbReference>
<reference evidence="3 4" key="1">
    <citation type="journal article" date="2017" name="Mol. Ecol.">
        <title>Comparative and population genomic landscape of Phellinus noxius: A hypervariable fungus causing root rot in trees.</title>
        <authorList>
            <person name="Chung C.L."/>
            <person name="Lee T.J."/>
            <person name="Akiba M."/>
            <person name="Lee H.H."/>
            <person name="Kuo T.H."/>
            <person name="Liu D."/>
            <person name="Ke H.M."/>
            <person name="Yokoi T."/>
            <person name="Roa M.B."/>
            <person name="Lu M.J."/>
            <person name="Chang Y.Y."/>
            <person name="Ann P.J."/>
            <person name="Tsai J.N."/>
            <person name="Chen C.Y."/>
            <person name="Tzean S.S."/>
            <person name="Ota Y."/>
            <person name="Hattori T."/>
            <person name="Sahashi N."/>
            <person name="Liou R.F."/>
            <person name="Kikuchi T."/>
            <person name="Tsai I.J."/>
        </authorList>
    </citation>
    <scope>NUCLEOTIDE SEQUENCE [LARGE SCALE GENOMIC DNA]</scope>
    <source>
        <strain evidence="3 4">FFPRI411160</strain>
    </source>
</reference>
<feature type="signal peptide" evidence="1">
    <location>
        <begin position="1"/>
        <end position="23"/>
    </location>
</feature>
<keyword evidence="1" id="KW-0732">Signal</keyword>
<dbReference type="SUPFAM" id="SSF49899">
    <property type="entry name" value="Concanavalin A-like lectins/glucanases"/>
    <property type="match status" value="1"/>
</dbReference>
<dbReference type="STRING" id="2282107.A0A286UM58"/>
<dbReference type="InParanoid" id="A0A286UM58"/>
<dbReference type="CDD" id="cd02181">
    <property type="entry name" value="GH16_fungal_Lam16A_glucanase"/>
    <property type="match status" value="1"/>
</dbReference>
<feature type="chain" id="PRO_5013843944" evidence="1">
    <location>
        <begin position="24"/>
        <end position="357"/>
    </location>
</feature>
<evidence type="ECO:0000313" key="4">
    <source>
        <dbReference type="Proteomes" id="UP000217199"/>
    </source>
</evidence>
<keyword evidence="4" id="KW-1185">Reference proteome</keyword>
<keyword evidence="3" id="KW-0378">Hydrolase</keyword>
<organism evidence="3 4">
    <name type="scientific">Pyrrhoderma noxium</name>
    <dbReference type="NCBI Taxonomy" id="2282107"/>
    <lineage>
        <taxon>Eukaryota</taxon>
        <taxon>Fungi</taxon>
        <taxon>Dikarya</taxon>
        <taxon>Basidiomycota</taxon>
        <taxon>Agaricomycotina</taxon>
        <taxon>Agaricomycetes</taxon>
        <taxon>Hymenochaetales</taxon>
        <taxon>Hymenochaetaceae</taxon>
        <taxon>Pyrrhoderma</taxon>
    </lineage>
</organism>
<dbReference type="Pfam" id="PF26113">
    <property type="entry name" value="GH16_XgeA"/>
    <property type="match status" value="1"/>
</dbReference>
<dbReference type="InterPro" id="IPR050546">
    <property type="entry name" value="Glycosyl_Hydrlase_16"/>
</dbReference>
<sequence>MHSQLVALQLLFSPIRLLVLASGARPDHLQIVLAPSAMFKSPCPWALLLITPLLPLVSAATYSLTDNFVGTGFLSGFTHEAISDPTHGRVTYVDQATALADNLTYASDNHFVMRTDFTTTLSASGPGRNSVRIKSDKTYTTHVAVFDIRHMPEGCATWPAAWETLESDWPASGEVDIVEGVNNVDPNASTLHTSAGCTMPQSRDMTGTAVSLDCNTADNGNQGCSVDNNKANSFGPGFNAAGGGWYVMERTSTFIRVFFWSREDSSVPSSVENGASTINTDTFGTPVALFTNDSCDIASHFGENNIIINLTLCGDWAGQDSIFSSAGCPGTCVDYVNNNPSDFINAYWDFAAVRVYT</sequence>
<dbReference type="GO" id="GO:0004553">
    <property type="term" value="F:hydrolase activity, hydrolyzing O-glycosyl compounds"/>
    <property type="evidence" value="ECO:0007669"/>
    <property type="project" value="InterPro"/>
</dbReference>
<dbReference type="OrthoDB" id="192832at2759"/>
<dbReference type="AlphaFoldDB" id="A0A286UM58"/>
<dbReference type="InterPro" id="IPR000757">
    <property type="entry name" value="Beta-glucanase-like"/>
</dbReference>
<name>A0A286UM58_9AGAM</name>
<evidence type="ECO:0000259" key="2">
    <source>
        <dbReference type="PROSITE" id="PS51762"/>
    </source>
</evidence>
<dbReference type="Proteomes" id="UP000217199">
    <property type="component" value="Unassembled WGS sequence"/>
</dbReference>
<dbReference type="PANTHER" id="PTHR10963:SF24">
    <property type="entry name" value="GLYCOSIDASE C21B10.07-RELATED"/>
    <property type="match status" value="1"/>
</dbReference>
<dbReference type="EMBL" id="NBII01000003">
    <property type="protein sequence ID" value="PAV20535.1"/>
    <property type="molecule type" value="Genomic_DNA"/>
</dbReference>
<proteinExistence type="predicted"/>
<comment type="caution">
    <text evidence="3">The sequence shown here is derived from an EMBL/GenBank/DDBJ whole genome shotgun (WGS) entry which is preliminary data.</text>
</comment>
<evidence type="ECO:0000256" key="1">
    <source>
        <dbReference type="SAM" id="SignalP"/>
    </source>
</evidence>
<protein>
    <submittedName>
        <fullName evidence="3">Glycoside hydrolase family 16</fullName>
    </submittedName>
</protein>
<accession>A0A286UM58</accession>
<dbReference type="GO" id="GO:0009251">
    <property type="term" value="P:glucan catabolic process"/>
    <property type="evidence" value="ECO:0007669"/>
    <property type="project" value="TreeGrafter"/>
</dbReference>